<proteinExistence type="predicted"/>
<sequence>MVMFLSILTFVCRERDFHHALPWKLLLGLTAFYMSIASTLGSFTTGHFFIFRNQLKFVSSTSYIVTYALVTLFSRQCFHSTFIWCGLS</sequence>
<keyword evidence="1" id="KW-0812">Transmembrane</keyword>
<reference evidence="2 3" key="1">
    <citation type="journal article" date="2018" name="Sci. Data">
        <title>The draft genome sequence of cork oak.</title>
        <authorList>
            <person name="Ramos A.M."/>
            <person name="Usie A."/>
            <person name="Barbosa P."/>
            <person name="Barros P.M."/>
            <person name="Capote T."/>
            <person name="Chaves I."/>
            <person name="Simoes F."/>
            <person name="Abreu I."/>
            <person name="Carrasquinho I."/>
            <person name="Faro C."/>
            <person name="Guimaraes J.B."/>
            <person name="Mendonca D."/>
            <person name="Nobrega F."/>
            <person name="Rodrigues L."/>
            <person name="Saibo N.J.M."/>
            <person name="Varela M.C."/>
            <person name="Egas C."/>
            <person name="Matos J."/>
            <person name="Miguel C.M."/>
            <person name="Oliveira M.M."/>
            <person name="Ricardo C.P."/>
            <person name="Goncalves S."/>
        </authorList>
    </citation>
    <scope>NUCLEOTIDE SEQUENCE [LARGE SCALE GENOMIC DNA]</scope>
    <source>
        <strain evidence="3">cv. HL8</strain>
    </source>
</reference>
<gene>
    <name evidence="2" type="ORF">CFP56_005262</name>
</gene>
<feature type="transmembrane region" description="Helical" evidence="1">
    <location>
        <begin position="30"/>
        <end position="51"/>
    </location>
</feature>
<comment type="caution">
    <text evidence="2">The sequence shown here is derived from an EMBL/GenBank/DDBJ whole genome shotgun (WGS) entry which is preliminary data.</text>
</comment>
<evidence type="ECO:0000313" key="3">
    <source>
        <dbReference type="Proteomes" id="UP000237347"/>
    </source>
</evidence>
<keyword evidence="1" id="KW-1133">Transmembrane helix</keyword>
<dbReference type="EMBL" id="PKMF04001257">
    <property type="protein sequence ID" value="KAK7813427.1"/>
    <property type="molecule type" value="Genomic_DNA"/>
</dbReference>
<evidence type="ECO:0000313" key="2">
    <source>
        <dbReference type="EMBL" id="KAK7813427.1"/>
    </source>
</evidence>
<keyword evidence="3" id="KW-1185">Reference proteome</keyword>
<evidence type="ECO:0000256" key="1">
    <source>
        <dbReference type="SAM" id="Phobius"/>
    </source>
</evidence>
<organism evidence="2 3">
    <name type="scientific">Quercus suber</name>
    <name type="common">Cork oak</name>
    <dbReference type="NCBI Taxonomy" id="58331"/>
    <lineage>
        <taxon>Eukaryota</taxon>
        <taxon>Viridiplantae</taxon>
        <taxon>Streptophyta</taxon>
        <taxon>Embryophyta</taxon>
        <taxon>Tracheophyta</taxon>
        <taxon>Spermatophyta</taxon>
        <taxon>Magnoliopsida</taxon>
        <taxon>eudicotyledons</taxon>
        <taxon>Gunneridae</taxon>
        <taxon>Pentapetalae</taxon>
        <taxon>rosids</taxon>
        <taxon>fabids</taxon>
        <taxon>Fagales</taxon>
        <taxon>Fagaceae</taxon>
        <taxon>Quercus</taxon>
    </lineage>
</organism>
<name>A0AAW0IGM0_QUESU</name>
<accession>A0AAW0IGM0</accession>
<protein>
    <submittedName>
        <fullName evidence="2">Uncharacterized protein</fullName>
    </submittedName>
</protein>
<keyword evidence="1" id="KW-0472">Membrane</keyword>
<dbReference type="Proteomes" id="UP000237347">
    <property type="component" value="Unassembled WGS sequence"/>
</dbReference>
<dbReference type="AlphaFoldDB" id="A0AAW0IGM0"/>